<feature type="coiled-coil region" evidence="3">
    <location>
        <begin position="100"/>
        <end position="223"/>
    </location>
</feature>
<dbReference type="PROSITE" id="PS51170">
    <property type="entry name" value="CW"/>
    <property type="match status" value="3"/>
</dbReference>
<dbReference type="Pfam" id="PF19127">
    <property type="entry name" value="Choline_bind_3"/>
    <property type="match status" value="1"/>
</dbReference>
<dbReference type="SUPFAM" id="SSF69360">
    <property type="entry name" value="Cell wall binding repeat"/>
    <property type="match status" value="1"/>
</dbReference>
<evidence type="ECO:0000256" key="1">
    <source>
        <dbReference type="ARBA" id="ARBA00022737"/>
    </source>
</evidence>
<keyword evidence="1" id="KW-0677">Repeat</keyword>
<name>F9HKV2_STRMT</name>
<proteinExistence type="predicted"/>
<dbReference type="Pfam" id="PF01473">
    <property type="entry name" value="Choline_bind_1"/>
    <property type="match status" value="2"/>
</dbReference>
<feature type="chain" id="PRO_5003391814" evidence="4">
    <location>
        <begin position="24"/>
        <end position="462"/>
    </location>
</feature>
<feature type="repeat" description="Cell wall-binding" evidence="2">
    <location>
        <begin position="403"/>
        <end position="422"/>
    </location>
</feature>
<sequence>MKKVLLTSAVVLATFGATQAVSADIVDFNSILSGITDTNAKAKVKAKAEELRDFQYNLLNKQQFGGKTLRELYINYVAKEAAYKALPETVKAAYANLEALRQEQIKIEDMKGDANALASKVAELDVAITNATHKVGIIADEIKDIKASLGVANDKVAELRAKKLDLELQYSSAVKAAESAGAKVDAEINNELQKVNNDYAAAVKKANELNEQLSEKVAEQKENAFNIGRYNAAKAAVVAYMAGDQSKILEASFDLGKKVKAAEEAVRAAEASIETARAERDAAKNALETAETMVSEKFADKGLTYNRSVFEVADTNVNNTKVGWYKNHAGMWAYYSTAGDKATGWKQVDGTWYYFNAAGEMQKFWVKDGNTWYYLNGSGELVTGWLQDGGKWYFLDASGAMKASQWIQNNGSWYYLDATGAMKANGWFQVGDKWYYATASGAIAVNTTVGGYTVNGNGEWVK</sequence>
<reference evidence="5 6" key="1">
    <citation type="submission" date="2011-05" db="EMBL/GenBank/DDBJ databases">
        <authorList>
            <person name="Durkin A.S."/>
            <person name="Radune D."/>
            <person name="Hostetler J."/>
            <person name="Torralba M."/>
            <person name="Gillis M."/>
            <person name="Methe B."/>
            <person name="Sutton G."/>
            <person name="Nelson K.E."/>
        </authorList>
    </citation>
    <scope>NUCLEOTIDE SEQUENCE [LARGE SCALE GENOMIC DNA]</scope>
    <source>
        <strain evidence="5 6">SK1080</strain>
    </source>
</reference>
<keyword evidence="4" id="KW-0732">Signal</keyword>
<protein>
    <submittedName>
        <fullName evidence="5">Cell wall-binding repeat protein</fullName>
    </submittedName>
</protein>
<keyword evidence="3" id="KW-0175">Coiled coil</keyword>
<dbReference type="PATRIC" id="fig|1008453.3.peg.132"/>
<feature type="repeat" description="Cell wall-binding" evidence="2">
    <location>
        <begin position="382"/>
        <end position="401"/>
    </location>
</feature>
<dbReference type="InterPro" id="IPR018337">
    <property type="entry name" value="Cell_wall/Cho-bd_repeat"/>
</dbReference>
<evidence type="ECO:0000313" key="5">
    <source>
        <dbReference type="EMBL" id="EGP70184.1"/>
    </source>
</evidence>
<dbReference type="Gene3D" id="2.10.270.10">
    <property type="entry name" value="Cholin Binding"/>
    <property type="match status" value="1"/>
</dbReference>
<dbReference type="EMBL" id="AFQV01000006">
    <property type="protein sequence ID" value="EGP70184.1"/>
    <property type="molecule type" value="Genomic_DNA"/>
</dbReference>
<evidence type="ECO:0000256" key="2">
    <source>
        <dbReference type="PROSITE-ProRule" id="PRU00591"/>
    </source>
</evidence>
<evidence type="ECO:0000256" key="4">
    <source>
        <dbReference type="SAM" id="SignalP"/>
    </source>
</evidence>
<organism evidence="5 6">
    <name type="scientific">Streptococcus mitis SK1080</name>
    <dbReference type="NCBI Taxonomy" id="1008453"/>
    <lineage>
        <taxon>Bacteria</taxon>
        <taxon>Bacillati</taxon>
        <taxon>Bacillota</taxon>
        <taxon>Bacilli</taxon>
        <taxon>Lactobacillales</taxon>
        <taxon>Streptococcaceae</taxon>
        <taxon>Streptococcus</taxon>
        <taxon>Streptococcus mitis group</taxon>
    </lineage>
</organism>
<comment type="caution">
    <text evidence="5">The sequence shown here is derived from an EMBL/GenBank/DDBJ whole genome shotgun (WGS) entry which is preliminary data.</text>
</comment>
<dbReference type="OrthoDB" id="2220817at2"/>
<dbReference type="RefSeq" id="WP_000757038.1">
    <property type="nucleotide sequence ID" value="NZ_AFQV01000006.1"/>
</dbReference>
<dbReference type="Proteomes" id="UP000004568">
    <property type="component" value="Unassembled WGS sequence"/>
</dbReference>
<dbReference type="eggNOG" id="COG5263">
    <property type="taxonomic scope" value="Bacteria"/>
</dbReference>
<feature type="repeat" description="Cell wall-binding" evidence="2">
    <location>
        <begin position="342"/>
        <end position="361"/>
    </location>
</feature>
<feature type="coiled-coil region" evidence="3">
    <location>
        <begin position="259"/>
        <end position="293"/>
    </location>
</feature>
<evidence type="ECO:0000256" key="3">
    <source>
        <dbReference type="SAM" id="Coils"/>
    </source>
</evidence>
<evidence type="ECO:0000313" key="6">
    <source>
        <dbReference type="Proteomes" id="UP000004568"/>
    </source>
</evidence>
<dbReference type="AlphaFoldDB" id="F9HKV2"/>
<gene>
    <name evidence="5" type="ORF">HMPREF9957_1408</name>
</gene>
<accession>F9HKV2</accession>
<feature type="signal peptide" evidence="4">
    <location>
        <begin position="1"/>
        <end position="23"/>
    </location>
</feature>